<feature type="domain" description="Retrotransposon Copia-like N-terminal" evidence="2">
    <location>
        <begin position="54"/>
        <end position="99"/>
    </location>
</feature>
<feature type="region of interest" description="Disordered" evidence="1">
    <location>
        <begin position="503"/>
        <end position="527"/>
    </location>
</feature>
<evidence type="ECO:0000256" key="1">
    <source>
        <dbReference type="SAM" id="MobiDB-lite"/>
    </source>
</evidence>
<reference evidence="3" key="1">
    <citation type="submission" date="2020-09" db="EMBL/GenBank/DDBJ databases">
        <title>Genome-Enabled Discovery of Anthraquinone Biosynthesis in Senna tora.</title>
        <authorList>
            <person name="Kang S.-H."/>
            <person name="Pandey R.P."/>
            <person name="Lee C.-M."/>
            <person name="Sim J.-S."/>
            <person name="Jeong J.-T."/>
            <person name="Choi B.-S."/>
            <person name="Jung M."/>
            <person name="Ginzburg D."/>
            <person name="Zhao K."/>
            <person name="Won S.Y."/>
            <person name="Oh T.-J."/>
            <person name="Yu Y."/>
            <person name="Kim N.-H."/>
            <person name="Lee O.R."/>
            <person name="Lee T.-H."/>
            <person name="Bashyal P."/>
            <person name="Kim T.-S."/>
            <person name="Lee W.-H."/>
            <person name="Kawkins C."/>
            <person name="Kim C.-K."/>
            <person name="Kim J.S."/>
            <person name="Ahn B.O."/>
            <person name="Rhee S.Y."/>
            <person name="Sohng J.K."/>
        </authorList>
    </citation>
    <scope>NUCLEOTIDE SEQUENCE</scope>
    <source>
        <tissue evidence="3">Leaf</tissue>
    </source>
</reference>
<feature type="compositionally biased region" description="Acidic residues" evidence="1">
    <location>
        <begin position="511"/>
        <end position="527"/>
    </location>
</feature>
<dbReference type="EMBL" id="JAAIUW010000006">
    <property type="protein sequence ID" value="KAF7829376.1"/>
    <property type="molecule type" value="Genomic_DNA"/>
</dbReference>
<feature type="compositionally biased region" description="Basic and acidic residues" evidence="1">
    <location>
        <begin position="13"/>
        <end position="47"/>
    </location>
</feature>
<comment type="caution">
    <text evidence="3">The sequence shown here is derived from an EMBL/GenBank/DDBJ whole genome shotgun (WGS) entry which is preliminary data.</text>
</comment>
<proteinExistence type="predicted"/>
<dbReference type="PANTHER" id="PTHR37610">
    <property type="entry name" value="CCHC-TYPE DOMAIN-CONTAINING PROTEIN"/>
    <property type="match status" value="1"/>
</dbReference>
<protein>
    <recommendedName>
        <fullName evidence="2">Retrotransposon Copia-like N-terminal domain-containing protein</fullName>
    </recommendedName>
</protein>
<accession>A0A834TZW0</accession>
<evidence type="ECO:0000259" key="2">
    <source>
        <dbReference type="Pfam" id="PF14244"/>
    </source>
</evidence>
<gene>
    <name evidence="3" type="ORF">G2W53_020540</name>
</gene>
<dbReference type="Pfam" id="PF14244">
    <property type="entry name" value="Retrotran_gag_3"/>
    <property type="match status" value="1"/>
</dbReference>
<evidence type="ECO:0000313" key="4">
    <source>
        <dbReference type="Proteomes" id="UP000634136"/>
    </source>
</evidence>
<dbReference type="InterPro" id="IPR029472">
    <property type="entry name" value="Copia-like_N"/>
</dbReference>
<dbReference type="PANTHER" id="PTHR37610:SF40">
    <property type="entry name" value="OS01G0909600 PROTEIN"/>
    <property type="match status" value="1"/>
</dbReference>
<dbReference type="OrthoDB" id="913334at2759"/>
<name>A0A834TZW0_9FABA</name>
<feature type="region of interest" description="Disordered" evidence="1">
    <location>
        <begin position="1"/>
        <end position="51"/>
    </location>
</feature>
<sequence length="739" mass="84102">MADPRSRSGAGEDDGHSHEEGRTNQERERPRKNGDHRDEERSRKNGDRPWALLNSDQPGMALVVSPLTGSNFLGWSISIKTALEAKGKLIFIDITVQEPSDEEDYWKWRKADSMVKSWIVNSMTKELADSFVFCRTAKELWSQLEERFGASCGPQIYKIQREVATTVQGSDSIVTYYGRLHKWWDQLGRIFPAPRCTCGGCTCGINKKLAERESSNQLLQFLMGLGQKFKTIRTQILNLDPLPSVNKAYAMVTQDEEQLEVSDVSAGDPLEMAAAFKKDEDPRRFRQKDDKKWDKVCSHCQMKGHLKESCFKIVGYPEWFKELKEQRKKAGNKKLVASTSENPLDDEPEKTKDWATLISQIVRQEIQKANEERVNVAYLGDFAGNTLSSLNSIPEWIIDTGATSHICFEKTLLQDLKELDKPITIHLPNGTSILDLETKKYLAAGRVRGNLYWLRDSNDEFFGKTHNLALNVCSKSDFHWHFSAGTAQFPSCRDVVNIETAQTKQNSDAEASLELDQTDDDEQNDTNEDFLDLQLGNSEHPPTSPLASHMVEEHLPLGFLASSLPKHKLILNLQYASSQYTYTFAFATHNTKDGFITTNLPSSKVDPFLEFLSPSAATNLLWQISSPINTEWLLYTSRSNRPLHVDGNNGDLLLIGCHCGFNVLVRAIERQRVDSDVGIHFRDGDRVMYTFNIARLKRQIWRRRRRNDVEIRRRHFNSMLKAFHTTVKSIDGLGDACDR</sequence>
<dbReference type="AlphaFoldDB" id="A0A834TZW0"/>
<organism evidence="3 4">
    <name type="scientific">Senna tora</name>
    <dbReference type="NCBI Taxonomy" id="362788"/>
    <lineage>
        <taxon>Eukaryota</taxon>
        <taxon>Viridiplantae</taxon>
        <taxon>Streptophyta</taxon>
        <taxon>Embryophyta</taxon>
        <taxon>Tracheophyta</taxon>
        <taxon>Spermatophyta</taxon>
        <taxon>Magnoliopsida</taxon>
        <taxon>eudicotyledons</taxon>
        <taxon>Gunneridae</taxon>
        <taxon>Pentapetalae</taxon>
        <taxon>rosids</taxon>
        <taxon>fabids</taxon>
        <taxon>Fabales</taxon>
        <taxon>Fabaceae</taxon>
        <taxon>Caesalpinioideae</taxon>
        <taxon>Cassia clade</taxon>
        <taxon>Senna</taxon>
    </lineage>
</organism>
<keyword evidence="4" id="KW-1185">Reference proteome</keyword>
<dbReference type="Proteomes" id="UP000634136">
    <property type="component" value="Unassembled WGS sequence"/>
</dbReference>
<evidence type="ECO:0000313" key="3">
    <source>
        <dbReference type="EMBL" id="KAF7829376.1"/>
    </source>
</evidence>